<proteinExistence type="predicted"/>
<name>A0A0F3GVL0_9BACT</name>
<evidence type="ECO:0000313" key="1">
    <source>
        <dbReference type="EMBL" id="KJU85920.1"/>
    </source>
</evidence>
<organism evidence="1 2">
    <name type="scientific">Candidatus Magnetobacterium bavaricum</name>
    <dbReference type="NCBI Taxonomy" id="29290"/>
    <lineage>
        <taxon>Bacteria</taxon>
        <taxon>Pseudomonadati</taxon>
        <taxon>Nitrospirota</taxon>
        <taxon>Thermodesulfovibrionia</taxon>
        <taxon>Thermodesulfovibrionales</taxon>
        <taxon>Candidatus Magnetobacteriaceae</taxon>
        <taxon>Candidatus Magnetobacterium</taxon>
    </lineage>
</organism>
<protein>
    <submittedName>
        <fullName evidence="1">Uncharacterized protein</fullName>
    </submittedName>
</protein>
<reference evidence="1 2" key="1">
    <citation type="submission" date="2015-02" db="EMBL/GenBank/DDBJ databases">
        <title>Single-cell genomics of uncultivated deep-branching MTB reveals a conserved set of magnetosome genes.</title>
        <authorList>
            <person name="Kolinko S."/>
            <person name="Richter M."/>
            <person name="Glockner F.O."/>
            <person name="Brachmann A."/>
            <person name="Schuler D."/>
        </authorList>
    </citation>
    <scope>NUCLEOTIDE SEQUENCE [LARGE SCALE GENOMIC DNA]</scope>
    <source>
        <strain evidence="1">TM-1</strain>
    </source>
</reference>
<accession>A0A0F3GVL0</accession>
<keyword evidence="2" id="KW-1185">Reference proteome</keyword>
<sequence length="59" mass="6583">MHDIISLSLQDYPDVVGDDYWTSTDSDIYDTFVIGMSSGFVSSSSRTYPNSVWPVRSGQ</sequence>
<dbReference type="Proteomes" id="UP000033423">
    <property type="component" value="Unassembled WGS sequence"/>
</dbReference>
<evidence type="ECO:0000313" key="2">
    <source>
        <dbReference type="Proteomes" id="UP000033423"/>
    </source>
</evidence>
<gene>
    <name evidence="1" type="ORF">MBAV_001891</name>
</gene>
<dbReference type="AlphaFoldDB" id="A0A0F3GVL0"/>
<dbReference type="EMBL" id="LACI01000804">
    <property type="protein sequence ID" value="KJU85920.1"/>
    <property type="molecule type" value="Genomic_DNA"/>
</dbReference>
<comment type="caution">
    <text evidence="1">The sequence shown here is derived from an EMBL/GenBank/DDBJ whole genome shotgun (WGS) entry which is preliminary data.</text>
</comment>